<reference evidence="12" key="1">
    <citation type="journal article" date="2017" name="Nat. Microbiol.">
        <title>Global analysis of biosynthetic gene clusters reveals vast potential of secondary metabolite production in Penicillium species.</title>
        <authorList>
            <person name="Nielsen J.C."/>
            <person name="Grijseels S."/>
            <person name="Prigent S."/>
            <person name="Ji B."/>
            <person name="Dainat J."/>
            <person name="Nielsen K.F."/>
            <person name="Frisvad J.C."/>
            <person name="Workman M."/>
            <person name="Nielsen J."/>
        </authorList>
    </citation>
    <scope>NUCLEOTIDE SEQUENCE [LARGE SCALE GENOMIC DNA]</scope>
    <source>
        <strain evidence="12">IBT 31321</strain>
    </source>
</reference>
<evidence type="ECO:0000256" key="4">
    <source>
        <dbReference type="ARBA" id="ARBA00022679"/>
    </source>
</evidence>
<dbReference type="AlphaFoldDB" id="A0A1V6V894"/>
<feature type="region of interest" description="Disordered" evidence="10">
    <location>
        <begin position="75"/>
        <end position="114"/>
    </location>
</feature>
<sequence length="652" mass="73398">MLPRHSIPLKEGRLSHPRPAKTRRKSMLLRTTRVIIAVVAAWLVISFLLFRSPASDAKSQTSTLVTDRGWRTSSTDITTAESSEPDSTLQKTPDEKSIGENSAELQENVEDQNLPQSFSNIVEDSENSTNLDLEPDLFEAALDYLLSTAPNEFYIKQILRPVVSTGEAKLRDLGLRTRIYKEFFETWENVHLVSSDENQTYVRNDIVPYIRDKFSESTYPGILHKYDSYRKFVTKLSALLFPWTSPYFADHMSMHTSLRHGGRGIVTTAGNGQAQFLLAAIPSFRLLGCDLPVEVMYLGESDLNEDFRIKLEAMPGVTTRDLSALVNDEGWQLNGWAGKPFAILFSSFREALFIDADSLFFVNPESLFDDPEYVRTGALFFRDRNISPERKQEWLQKILPEPISQAVQQSRMWTGESGHQQESGVIVVDKWLHFVALLLVCRMNGPDRNGNGADIVGTYDMVYGDKETFWLGWELVGDTSYSFHPGLSAVMGVVQPEIVDAVQPEIVDAVQPAVMDVVRPPDNFNAINQQPALSFVDGIAVASPTASPPVELAPTPESNPTICAPQLLHLDRENRPLWFNGWVFENKFADGKRVLGKFDMFMAEPSKPQVPEAWQLKEHNLCCLSNSTPKNFTTQETEWLEELLELVNIVGN</sequence>
<comment type="similarity">
    <text evidence="2">Belongs to the MNN1/MNT family.</text>
</comment>
<evidence type="ECO:0000256" key="10">
    <source>
        <dbReference type="SAM" id="MobiDB-lite"/>
    </source>
</evidence>
<accession>A0A1V6V894</accession>
<name>A0A1V6V894_9EURO</name>
<evidence type="ECO:0000256" key="1">
    <source>
        <dbReference type="ARBA" id="ARBA00004606"/>
    </source>
</evidence>
<dbReference type="Proteomes" id="UP000191500">
    <property type="component" value="Unassembled WGS sequence"/>
</dbReference>
<evidence type="ECO:0000313" key="12">
    <source>
        <dbReference type="Proteomes" id="UP000191500"/>
    </source>
</evidence>
<keyword evidence="12" id="KW-1185">Reference proteome</keyword>
<evidence type="ECO:0008006" key="13">
    <source>
        <dbReference type="Google" id="ProtNLM"/>
    </source>
</evidence>
<evidence type="ECO:0000256" key="8">
    <source>
        <dbReference type="ARBA" id="ARBA00023136"/>
    </source>
</evidence>
<dbReference type="SUPFAM" id="SSF53448">
    <property type="entry name" value="Nucleotide-diphospho-sugar transferases"/>
    <property type="match status" value="1"/>
</dbReference>
<keyword evidence="5" id="KW-0812">Transmembrane</keyword>
<gene>
    <name evidence="11" type="ORF">PENCOP_c001G04046</name>
</gene>
<dbReference type="GO" id="GO:0000033">
    <property type="term" value="F:alpha-1,3-mannosyltransferase activity"/>
    <property type="evidence" value="ECO:0007669"/>
    <property type="project" value="TreeGrafter"/>
</dbReference>
<dbReference type="PANTHER" id="PTHR31392:SF1">
    <property type="entry name" value="ALPHA-1,3-MANNOSYLTRANSFERASE MNN1-RELATED"/>
    <property type="match status" value="1"/>
</dbReference>
<dbReference type="EMBL" id="MDDG01000001">
    <property type="protein sequence ID" value="OQE46882.1"/>
    <property type="molecule type" value="Genomic_DNA"/>
</dbReference>
<keyword evidence="7" id="KW-1133">Transmembrane helix</keyword>
<evidence type="ECO:0000256" key="9">
    <source>
        <dbReference type="ARBA" id="ARBA00023180"/>
    </source>
</evidence>
<keyword evidence="4" id="KW-0808">Transferase</keyword>
<keyword evidence="9" id="KW-0325">Glycoprotein</keyword>
<keyword evidence="6" id="KW-0735">Signal-anchor</keyword>
<dbReference type="GO" id="GO:0005794">
    <property type="term" value="C:Golgi apparatus"/>
    <property type="evidence" value="ECO:0007669"/>
    <property type="project" value="TreeGrafter"/>
</dbReference>
<evidence type="ECO:0000256" key="6">
    <source>
        <dbReference type="ARBA" id="ARBA00022968"/>
    </source>
</evidence>
<dbReference type="Pfam" id="PF11051">
    <property type="entry name" value="Mannosyl_trans3"/>
    <property type="match status" value="1"/>
</dbReference>
<dbReference type="GO" id="GO:0016020">
    <property type="term" value="C:membrane"/>
    <property type="evidence" value="ECO:0007669"/>
    <property type="project" value="UniProtKB-SubCell"/>
</dbReference>
<evidence type="ECO:0000256" key="2">
    <source>
        <dbReference type="ARBA" id="ARBA00009105"/>
    </source>
</evidence>
<keyword evidence="3" id="KW-0328">Glycosyltransferase</keyword>
<dbReference type="InterPro" id="IPR029044">
    <property type="entry name" value="Nucleotide-diphossugar_trans"/>
</dbReference>
<evidence type="ECO:0000313" key="11">
    <source>
        <dbReference type="EMBL" id="OQE46882.1"/>
    </source>
</evidence>
<feature type="compositionally biased region" description="Polar residues" evidence="10">
    <location>
        <begin position="75"/>
        <end position="91"/>
    </location>
</feature>
<keyword evidence="8" id="KW-0472">Membrane</keyword>
<evidence type="ECO:0000256" key="7">
    <source>
        <dbReference type="ARBA" id="ARBA00022989"/>
    </source>
</evidence>
<dbReference type="GO" id="GO:0006493">
    <property type="term" value="P:protein O-linked glycosylation"/>
    <property type="evidence" value="ECO:0007669"/>
    <property type="project" value="TreeGrafter"/>
</dbReference>
<organism evidence="11 12">
    <name type="scientific">Penicillium coprophilum</name>
    <dbReference type="NCBI Taxonomy" id="36646"/>
    <lineage>
        <taxon>Eukaryota</taxon>
        <taxon>Fungi</taxon>
        <taxon>Dikarya</taxon>
        <taxon>Ascomycota</taxon>
        <taxon>Pezizomycotina</taxon>
        <taxon>Eurotiomycetes</taxon>
        <taxon>Eurotiomycetidae</taxon>
        <taxon>Eurotiales</taxon>
        <taxon>Aspergillaceae</taxon>
        <taxon>Penicillium</taxon>
    </lineage>
</organism>
<feature type="compositionally biased region" description="Polar residues" evidence="10">
    <location>
        <begin position="99"/>
        <end position="114"/>
    </location>
</feature>
<protein>
    <recommendedName>
        <fullName evidence="13">Alpha-1,3-mannosyltransferase</fullName>
    </recommendedName>
</protein>
<dbReference type="PANTHER" id="PTHR31392">
    <property type="entry name" value="ALPHA-1,3-MANNOSYLTRANSFERASE MNN1-RELATED"/>
    <property type="match status" value="1"/>
</dbReference>
<dbReference type="InterPro" id="IPR022751">
    <property type="entry name" value="Alpha_mannosyltransferase"/>
</dbReference>
<feature type="region of interest" description="Disordered" evidence="10">
    <location>
        <begin position="1"/>
        <end position="25"/>
    </location>
</feature>
<feature type="compositionally biased region" description="Basic residues" evidence="10">
    <location>
        <begin position="15"/>
        <end position="25"/>
    </location>
</feature>
<proteinExistence type="inferred from homology"/>
<dbReference type="STRING" id="36646.A0A1V6V894"/>
<comment type="subcellular location">
    <subcellularLocation>
        <location evidence="1">Membrane</location>
        <topology evidence="1">Single-pass type II membrane protein</topology>
    </subcellularLocation>
</comment>
<evidence type="ECO:0000256" key="5">
    <source>
        <dbReference type="ARBA" id="ARBA00022692"/>
    </source>
</evidence>
<comment type="caution">
    <text evidence="11">The sequence shown here is derived from an EMBL/GenBank/DDBJ whole genome shotgun (WGS) entry which is preliminary data.</text>
</comment>
<evidence type="ECO:0000256" key="3">
    <source>
        <dbReference type="ARBA" id="ARBA00022676"/>
    </source>
</evidence>